<keyword evidence="8" id="KW-1185">Reference proteome</keyword>
<keyword evidence="3" id="KW-0067">ATP-binding</keyword>
<dbReference type="InterPro" id="IPR004115">
    <property type="entry name" value="GAD-like_sf"/>
</dbReference>
<dbReference type="PANTHER" id="PTHR22594:SF5">
    <property type="entry name" value="ASPARTATE--TRNA LIGASE, MITOCHONDRIAL"/>
    <property type="match status" value="1"/>
</dbReference>
<evidence type="ECO:0000256" key="5">
    <source>
        <dbReference type="ARBA" id="ARBA00023146"/>
    </source>
</evidence>
<keyword evidence="1" id="KW-0436">Ligase</keyword>
<reference evidence="7 8" key="1">
    <citation type="submission" date="2021-06" db="EMBL/GenBank/DDBJ databases">
        <authorList>
            <person name="Palmer J.M."/>
        </authorList>
    </citation>
    <scope>NUCLEOTIDE SEQUENCE [LARGE SCALE GENOMIC DNA]</scope>
    <source>
        <strain evidence="7 8">GA_2019</strain>
        <tissue evidence="7">Muscle</tissue>
    </source>
</reference>
<evidence type="ECO:0000256" key="2">
    <source>
        <dbReference type="ARBA" id="ARBA00022741"/>
    </source>
</evidence>
<dbReference type="EMBL" id="JAHRIO010071489">
    <property type="protein sequence ID" value="MEQ2182058.1"/>
    <property type="molecule type" value="Genomic_DNA"/>
</dbReference>
<feature type="domain" description="Aminoacyl-tRNA synthetase class II (D/K/N)" evidence="6">
    <location>
        <begin position="29"/>
        <end position="90"/>
    </location>
</feature>
<dbReference type="Proteomes" id="UP001476798">
    <property type="component" value="Unassembled WGS sequence"/>
</dbReference>
<accession>A0ABV0PF07</accession>
<sequence>TSRWLDVTEMKAPNQIGSQSSLRSSHRPFQVDIEMSFVDQAGIMSLVEGLLLYSWPADKGSLKVPFQTMTYKEAMRDYGVDKPDTRFGMKVGLDRLVSILVGASSIRDVIAFPKSFRGHDLMSHAPDSVSEEELKLYHISVQWPTEGGGEGK</sequence>
<dbReference type="Gene3D" id="3.30.1360.30">
    <property type="entry name" value="GAD-like domain"/>
    <property type="match status" value="1"/>
</dbReference>
<evidence type="ECO:0000259" key="6">
    <source>
        <dbReference type="Pfam" id="PF00152"/>
    </source>
</evidence>
<proteinExistence type="predicted"/>
<name>A0ABV0PF07_9TELE</name>
<keyword evidence="2" id="KW-0547">Nucleotide-binding</keyword>
<dbReference type="Gene3D" id="3.30.930.10">
    <property type="entry name" value="Bira Bifunctional Protein, Domain 2"/>
    <property type="match status" value="2"/>
</dbReference>
<dbReference type="SUPFAM" id="SSF55681">
    <property type="entry name" value="Class II aaRS and biotin synthetases"/>
    <property type="match status" value="1"/>
</dbReference>
<gene>
    <name evidence="7" type="ORF">GOODEAATRI_018132</name>
</gene>
<feature type="non-terminal residue" evidence="7">
    <location>
        <position position="1"/>
    </location>
</feature>
<evidence type="ECO:0000313" key="7">
    <source>
        <dbReference type="EMBL" id="MEQ2182058.1"/>
    </source>
</evidence>
<evidence type="ECO:0000313" key="8">
    <source>
        <dbReference type="Proteomes" id="UP001476798"/>
    </source>
</evidence>
<dbReference type="InterPro" id="IPR004364">
    <property type="entry name" value="Aa-tRNA-synt_II"/>
</dbReference>
<dbReference type="InterPro" id="IPR045864">
    <property type="entry name" value="aa-tRNA-synth_II/BPL/LPL"/>
</dbReference>
<evidence type="ECO:0000256" key="1">
    <source>
        <dbReference type="ARBA" id="ARBA00022598"/>
    </source>
</evidence>
<comment type="caution">
    <text evidence="7">The sequence shown here is derived from an EMBL/GenBank/DDBJ whole genome shotgun (WGS) entry which is preliminary data.</text>
</comment>
<evidence type="ECO:0000256" key="4">
    <source>
        <dbReference type="ARBA" id="ARBA00022917"/>
    </source>
</evidence>
<keyword evidence="4" id="KW-0648">Protein biosynthesis</keyword>
<organism evidence="7 8">
    <name type="scientific">Goodea atripinnis</name>
    <dbReference type="NCBI Taxonomy" id="208336"/>
    <lineage>
        <taxon>Eukaryota</taxon>
        <taxon>Metazoa</taxon>
        <taxon>Chordata</taxon>
        <taxon>Craniata</taxon>
        <taxon>Vertebrata</taxon>
        <taxon>Euteleostomi</taxon>
        <taxon>Actinopterygii</taxon>
        <taxon>Neopterygii</taxon>
        <taxon>Teleostei</taxon>
        <taxon>Neoteleostei</taxon>
        <taxon>Acanthomorphata</taxon>
        <taxon>Ovalentaria</taxon>
        <taxon>Atherinomorphae</taxon>
        <taxon>Cyprinodontiformes</taxon>
        <taxon>Goodeidae</taxon>
        <taxon>Goodea</taxon>
    </lineage>
</organism>
<dbReference type="Pfam" id="PF00152">
    <property type="entry name" value="tRNA-synt_2"/>
    <property type="match status" value="1"/>
</dbReference>
<dbReference type="PANTHER" id="PTHR22594">
    <property type="entry name" value="ASPARTYL/LYSYL-TRNA SYNTHETASE"/>
    <property type="match status" value="1"/>
</dbReference>
<evidence type="ECO:0000256" key="3">
    <source>
        <dbReference type="ARBA" id="ARBA00022840"/>
    </source>
</evidence>
<protein>
    <recommendedName>
        <fullName evidence="6">Aminoacyl-tRNA synthetase class II (D/K/N) domain-containing protein</fullName>
    </recommendedName>
</protein>
<keyword evidence="5" id="KW-0030">Aminoacyl-tRNA synthetase</keyword>